<feature type="chain" id="PRO_5043698687" description="Thioredoxin domain-containing protein" evidence="2">
    <location>
        <begin position="16"/>
        <end position="502"/>
    </location>
</feature>
<dbReference type="Pfam" id="PF00085">
    <property type="entry name" value="Thioredoxin"/>
    <property type="match status" value="1"/>
</dbReference>
<dbReference type="Pfam" id="PF13848">
    <property type="entry name" value="Thioredoxin_6"/>
    <property type="match status" value="1"/>
</dbReference>
<keyword evidence="2" id="KW-0732">Signal</keyword>
<dbReference type="GO" id="GO:0006457">
    <property type="term" value="P:protein folding"/>
    <property type="evidence" value="ECO:0007669"/>
    <property type="project" value="TreeGrafter"/>
</dbReference>
<dbReference type="GO" id="GO:0034976">
    <property type="term" value="P:response to endoplasmic reticulum stress"/>
    <property type="evidence" value="ECO:0007669"/>
    <property type="project" value="TreeGrafter"/>
</dbReference>
<proteinExistence type="inferred from homology"/>
<dbReference type="Proteomes" id="UP001311232">
    <property type="component" value="Unassembled WGS sequence"/>
</dbReference>
<dbReference type="AlphaFoldDB" id="A0AAV9SNZ8"/>
<dbReference type="GO" id="GO:0005783">
    <property type="term" value="C:endoplasmic reticulum"/>
    <property type="evidence" value="ECO:0007669"/>
    <property type="project" value="TreeGrafter"/>
</dbReference>
<feature type="domain" description="Thioredoxin" evidence="3">
    <location>
        <begin position="88"/>
        <end position="138"/>
    </location>
</feature>
<dbReference type="PANTHER" id="PTHR18929:SF58">
    <property type="entry name" value="PROTEIN DISULFIDE-ISOMERASE-LIKE PROTEIN OF THE TESTIS"/>
    <property type="match status" value="1"/>
</dbReference>
<dbReference type="CDD" id="cd02981">
    <property type="entry name" value="PDI_b_family"/>
    <property type="match status" value="1"/>
</dbReference>
<name>A0AAV9SNZ8_9TELE</name>
<dbReference type="CDD" id="cd02982">
    <property type="entry name" value="PDI_b'_family"/>
    <property type="match status" value="1"/>
</dbReference>
<evidence type="ECO:0000313" key="4">
    <source>
        <dbReference type="EMBL" id="KAK5623045.1"/>
    </source>
</evidence>
<dbReference type="Gene3D" id="3.40.30.10">
    <property type="entry name" value="Glutaredoxin"/>
    <property type="match status" value="4"/>
</dbReference>
<evidence type="ECO:0000313" key="5">
    <source>
        <dbReference type="Proteomes" id="UP001311232"/>
    </source>
</evidence>
<comment type="caution">
    <text evidence="4">The sequence shown here is derived from an EMBL/GenBank/DDBJ whole genome shotgun (WGS) entry which is preliminary data.</text>
</comment>
<keyword evidence="5" id="KW-1185">Reference proteome</keyword>
<feature type="signal peptide" evidence="2">
    <location>
        <begin position="1"/>
        <end position="15"/>
    </location>
</feature>
<protein>
    <recommendedName>
        <fullName evidence="3">Thioredoxin domain-containing protein</fullName>
    </recommendedName>
</protein>
<accession>A0AAV9SNZ8</accession>
<dbReference type="SUPFAM" id="SSF52833">
    <property type="entry name" value="Thioredoxin-like"/>
    <property type="match status" value="4"/>
</dbReference>
<evidence type="ECO:0000256" key="1">
    <source>
        <dbReference type="ARBA" id="ARBA00006347"/>
    </source>
</evidence>
<sequence length="502" mass="57013">MVFCLCMLVAAATQSDPQGDKIFPETEGILQLGKGNFNRALKKHKQLLVHFCKSHTETHTHIITHQPPNIRLPSVCLPDTPLTSEGHRVAAAFESAAAELQGSEVKLAVIDVKKEKDLVKKLNVTGQPTIRLYLSGDINNPAPCPVPQSSASILTWLQRRAGSPADLIVDLSQLEATEELTVVGFFKELNHEYVQVFYAAAITLPDIRFVVMQRDEVINKYSVTQDVLLLRKSQRIQGYKMKPETSKEDLIVFISIYQMDPVTEYNGQTASQILGSPVLNHALLFVNKSSDDFPEIFSAFHSTAEAFRMKILFVLVNVDEHRNGRLMEYFRVRHFEAPHIRLVNLTDHMTYHLPSETLDVEIIKQFCHSYLEGKAKPKLQSEPIPEGWDEKPVKELVGMNLEKVAFNPNKTVFVLFYVSYSEKSRSVFPLWEELAEALKDREDVVVARIDASTNDINMSMQGSYPSLCLFPALYAEREDEDRRKYIEAMKEEEAKEKSKDEL</sequence>
<dbReference type="EMBL" id="JAHHUM010000056">
    <property type="protein sequence ID" value="KAK5623045.1"/>
    <property type="molecule type" value="Genomic_DNA"/>
</dbReference>
<dbReference type="PANTHER" id="PTHR18929">
    <property type="entry name" value="PROTEIN DISULFIDE ISOMERASE"/>
    <property type="match status" value="1"/>
</dbReference>
<gene>
    <name evidence="4" type="ORF">CRENBAI_020808</name>
</gene>
<comment type="similarity">
    <text evidence="1">Belongs to the protein disulfide isomerase family.</text>
</comment>
<evidence type="ECO:0000259" key="3">
    <source>
        <dbReference type="Pfam" id="PF00085"/>
    </source>
</evidence>
<dbReference type="InterPro" id="IPR013766">
    <property type="entry name" value="Thioredoxin_domain"/>
</dbReference>
<dbReference type="InterPro" id="IPR036249">
    <property type="entry name" value="Thioredoxin-like_sf"/>
</dbReference>
<organism evidence="4 5">
    <name type="scientific">Crenichthys baileyi</name>
    <name type="common">White River springfish</name>
    <dbReference type="NCBI Taxonomy" id="28760"/>
    <lineage>
        <taxon>Eukaryota</taxon>
        <taxon>Metazoa</taxon>
        <taxon>Chordata</taxon>
        <taxon>Craniata</taxon>
        <taxon>Vertebrata</taxon>
        <taxon>Euteleostomi</taxon>
        <taxon>Actinopterygii</taxon>
        <taxon>Neopterygii</taxon>
        <taxon>Teleostei</taxon>
        <taxon>Neoteleostei</taxon>
        <taxon>Acanthomorphata</taxon>
        <taxon>Ovalentaria</taxon>
        <taxon>Atherinomorphae</taxon>
        <taxon>Cyprinodontiformes</taxon>
        <taxon>Goodeidae</taxon>
        <taxon>Crenichthys</taxon>
    </lineage>
</organism>
<reference evidence="4 5" key="1">
    <citation type="submission" date="2021-06" db="EMBL/GenBank/DDBJ databases">
        <authorList>
            <person name="Palmer J.M."/>
        </authorList>
    </citation>
    <scope>NUCLEOTIDE SEQUENCE [LARGE SCALE GENOMIC DNA]</scope>
    <source>
        <strain evidence="4 5">MEX-2019</strain>
        <tissue evidence="4">Muscle</tissue>
    </source>
</reference>
<evidence type="ECO:0000256" key="2">
    <source>
        <dbReference type="SAM" id="SignalP"/>
    </source>
</evidence>